<dbReference type="PATRIC" id="fig|1513271.3.peg.3531"/>
<sequence length="500" mass="56921">MESATQKTEENRQLKQANPNVIIIVADQMRRASMGFWQQEKFRGALNGRSDYVVTPNLDKLANEGIVFTEAISNYPLCSPFRGMLMSGMFPHNNGVTNNTRIDRPTVGLRPDITSLTEVLNQAGYNTALVGKGHWHNNLPLFDNHSRYVGTTVAPGGHFMKGTKYDTFIPPGPGRQGIEYWYQTLGHNHDSPMVYTNDTKRSGVPEGHPYFPKRYSAVDQADVIIDYLNNTHQQRQVDKPFSILWTMDPPHSPYQAMEDTDEAIYNQYYKDLPIETLLNRPNVNIERAKKYARIYFSMVTIVDREIGRILDELKSLGLDENTLIVFTSDHGEMMGSHSKMTKNVFYEESLAIPLIIHQPQKLKPQIQDLLIGVPDFMPTILGLLDLEDKIPDSLDGLDYSPLLLNKKLGIERLPKSSLYYGAGSKYGVKTHKYTYVVSGNGELAALFNNLNDPYQLTPLNFADIPTQDVNFLKQQLGYWLKKTNHDWFKARKYPSMIAYP</sequence>
<dbReference type="InterPro" id="IPR050738">
    <property type="entry name" value="Sulfatase"/>
</dbReference>
<comment type="caution">
    <text evidence="4">The sequence shown here is derived from an EMBL/GenBank/DDBJ whole genome shotgun (WGS) entry which is preliminary data.</text>
</comment>
<keyword evidence="2" id="KW-0378">Hydrolase</keyword>
<reference evidence="4 5" key="1">
    <citation type="submission" date="2015-04" db="EMBL/GenBank/DDBJ databases">
        <title>Draft Genome Sequence of the Novel Agar-Digesting Marine Bacterium Q1.</title>
        <authorList>
            <person name="Li Y."/>
            <person name="Li D."/>
            <person name="Chen G."/>
            <person name="Du Z."/>
        </authorList>
    </citation>
    <scope>NUCLEOTIDE SEQUENCE [LARGE SCALE GENOMIC DNA]</scope>
    <source>
        <strain evidence="4 5">Q1</strain>
    </source>
</reference>
<dbReference type="SUPFAM" id="SSF53649">
    <property type="entry name" value="Alkaline phosphatase-like"/>
    <property type="match status" value="1"/>
</dbReference>
<dbReference type="AlphaFoldDB" id="A0A0J8GMB4"/>
<dbReference type="Gene3D" id="3.40.720.10">
    <property type="entry name" value="Alkaline Phosphatase, subunit A"/>
    <property type="match status" value="1"/>
</dbReference>
<dbReference type="PANTHER" id="PTHR42693:SF53">
    <property type="entry name" value="ENDO-4-O-SULFATASE"/>
    <property type="match status" value="1"/>
</dbReference>
<dbReference type="InterPro" id="IPR000917">
    <property type="entry name" value="Sulfatase_N"/>
</dbReference>
<keyword evidence="5" id="KW-1185">Reference proteome</keyword>
<dbReference type="GO" id="GO:0004065">
    <property type="term" value="F:arylsulfatase activity"/>
    <property type="evidence" value="ECO:0007669"/>
    <property type="project" value="TreeGrafter"/>
</dbReference>
<dbReference type="CDD" id="cd16034">
    <property type="entry name" value="sulfatase_like"/>
    <property type="match status" value="1"/>
</dbReference>
<name>A0A0J8GMB4_9ALTE</name>
<evidence type="ECO:0000313" key="4">
    <source>
        <dbReference type="EMBL" id="KMT63915.1"/>
    </source>
</evidence>
<organism evidence="4 5">
    <name type="scientific">Catenovulum maritimum</name>
    <dbReference type="NCBI Taxonomy" id="1513271"/>
    <lineage>
        <taxon>Bacteria</taxon>
        <taxon>Pseudomonadati</taxon>
        <taxon>Pseudomonadota</taxon>
        <taxon>Gammaproteobacteria</taxon>
        <taxon>Alteromonadales</taxon>
        <taxon>Alteromonadaceae</taxon>
        <taxon>Catenovulum</taxon>
    </lineage>
</organism>
<dbReference type="Gene3D" id="3.30.1120.10">
    <property type="match status" value="1"/>
</dbReference>
<protein>
    <recommendedName>
        <fullName evidence="3">Sulfatase N-terminal domain-containing protein</fullName>
    </recommendedName>
</protein>
<comment type="similarity">
    <text evidence="1">Belongs to the sulfatase family.</text>
</comment>
<gene>
    <name evidence="4" type="ORF">XM47_17215</name>
</gene>
<feature type="domain" description="Sulfatase N-terminal" evidence="3">
    <location>
        <begin position="19"/>
        <end position="385"/>
    </location>
</feature>
<evidence type="ECO:0000256" key="1">
    <source>
        <dbReference type="ARBA" id="ARBA00008779"/>
    </source>
</evidence>
<evidence type="ECO:0000313" key="5">
    <source>
        <dbReference type="Proteomes" id="UP000037600"/>
    </source>
</evidence>
<dbReference type="InterPro" id="IPR017850">
    <property type="entry name" value="Alkaline_phosphatase_core_sf"/>
</dbReference>
<proteinExistence type="inferred from homology"/>
<dbReference type="PANTHER" id="PTHR42693">
    <property type="entry name" value="ARYLSULFATASE FAMILY MEMBER"/>
    <property type="match status" value="1"/>
</dbReference>
<dbReference type="EMBL" id="LAZL01000038">
    <property type="protein sequence ID" value="KMT63915.1"/>
    <property type="molecule type" value="Genomic_DNA"/>
</dbReference>
<accession>A0A0J8GMB4</accession>
<dbReference type="STRING" id="1513271.XM47_17215"/>
<dbReference type="Pfam" id="PF00884">
    <property type="entry name" value="Sulfatase"/>
    <property type="match status" value="1"/>
</dbReference>
<dbReference type="Proteomes" id="UP000037600">
    <property type="component" value="Unassembled WGS sequence"/>
</dbReference>
<evidence type="ECO:0000256" key="2">
    <source>
        <dbReference type="ARBA" id="ARBA00022801"/>
    </source>
</evidence>
<evidence type="ECO:0000259" key="3">
    <source>
        <dbReference type="Pfam" id="PF00884"/>
    </source>
</evidence>